<reference evidence="2 3" key="1">
    <citation type="submission" date="2018-07" db="EMBL/GenBank/DDBJ databases">
        <title>Genomic Encyclopedia of Type Strains, Phase IV (KMG-IV): sequencing the most valuable type-strain genomes for metagenomic binning, comparative biology and taxonomic classification.</title>
        <authorList>
            <person name="Goeker M."/>
        </authorList>
    </citation>
    <scope>NUCLEOTIDE SEQUENCE [LARGE SCALE GENOMIC DNA]</scope>
    <source>
        <strain evidence="2 3">DSM 101478</strain>
    </source>
</reference>
<feature type="transmembrane region" description="Helical" evidence="1">
    <location>
        <begin position="48"/>
        <end position="64"/>
    </location>
</feature>
<organism evidence="2 3">
    <name type="scientific">Marinirhabdus gelatinilytica</name>
    <dbReference type="NCBI Taxonomy" id="1703343"/>
    <lineage>
        <taxon>Bacteria</taxon>
        <taxon>Pseudomonadati</taxon>
        <taxon>Bacteroidota</taxon>
        <taxon>Flavobacteriia</taxon>
        <taxon>Flavobacteriales</taxon>
        <taxon>Flavobacteriaceae</taxon>
    </lineage>
</organism>
<evidence type="ECO:0000256" key="1">
    <source>
        <dbReference type="SAM" id="Phobius"/>
    </source>
</evidence>
<evidence type="ECO:0000313" key="3">
    <source>
        <dbReference type="Proteomes" id="UP000255317"/>
    </source>
</evidence>
<protein>
    <submittedName>
        <fullName evidence="2">Uncharacterized protein</fullName>
    </submittedName>
</protein>
<dbReference type="OrthoDB" id="1452649at2"/>
<keyword evidence="1" id="KW-0812">Transmembrane</keyword>
<feature type="transmembrane region" description="Helical" evidence="1">
    <location>
        <begin position="102"/>
        <end position="120"/>
    </location>
</feature>
<keyword evidence="3" id="KW-1185">Reference proteome</keyword>
<name>A0A370QIP0_9FLAO</name>
<gene>
    <name evidence="2" type="ORF">C8D94_10181</name>
</gene>
<evidence type="ECO:0000313" key="2">
    <source>
        <dbReference type="EMBL" id="RDK88212.1"/>
    </source>
</evidence>
<sequence length="139" mass="16071">MKFYSPYLSITIIVIQLILLLIGHLQYLEWVEEMEKQNPELIGLISPSRTYGTLSIFVILIGFYEMTTKPTWIKIIIRIFLVCIVLGATFSGLIPIDGFYDGVYNTAWFSATIALFLLIIRFGKYIKNRETDKHKKASR</sequence>
<dbReference type="RefSeq" id="WP_147278473.1">
    <property type="nucleotide sequence ID" value="NZ_QRAO01000001.1"/>
</dbReference>
<proteinExistence type="predicted"/>
<dbReference type="Proteomes" id="UP000255317">
    <property type="component" value="Unassembled WGS sequence"/>
</dbReference>
<keyword evidence="1" id="KW-0472">Membrane</keyword>
<dbReference type="AlphaFoldDB" id="A0A370QIP0"/>
<comment type="caution">
    <text evidence="2">The sequence shown here is derived from an EMBL/GenBank/DDBJ whole genome shotgun (WGS) entry which is preliminary data.</text>
</comment>
<accession>A0A370QIP0</accession>
<dbReference type="EMBL" id="QRAO01000001">
    <property type="protein sequence ID" value="RDK88212.1"/>
    <property type="molecule type" value="Genomic_DNA"/>
</dbReference>
<keyword evidence="1" id="KW-1133">Transmembrane helix</keyword>
<feature type="transmembrane region" description="Helical" evidence="1">
    <location>
        <begin position="7"/>
        <end position="28"/>
    </location>
</feature>
<feature type="transmembrane region" description="Helical" evidence="1">
    <location>
        <begin position="76"/>
        <end position="96"/>
    </location>
</feature>